<dbReference type="EMBL" id="BAABLP010000004">
    <property type="protein sequence ID" value="GAA4750699.1"/>
    <property type="molecule type" value="Genomic_DNA"/>
</dbReference>
<keyword evidence="2" id="KW-1185">Reference proteome</keyword>
<dbReference type="RefSeq" id="WP_345481449.1">
    <property type="nucleotide sequence ID" value="NZ_BAABLP010000004.1"/>
</dbReference>
<evidence type="ECO:0000313" key="2">
    <source>
        <dbReference type="Proteomes" id="UP001500121"/>
    </source>
</evidence>
<sequence>MTDDTSALPARLAGAALAAVIGAIGTVRGPRPIHTTGLLLTGTLRWRPRTVTRAGVAWIDDRPAGDVPVVARLSRGAALPAVLPDVIGLAVRPGAGEGDGDLLLSSTGIGVPGRFLLQPRRSPAGAVLSTLVPYRGEDGPVLIAARSTGPVRLPRRMEDVRTALDAEPWTLDLLFAPTLGRWHRFATLELRPAPGPIDAAEPRFDPVLRPPLGAGTYGWTRALREPAYAVGRRRTGR</sequence>
<comment type="caution">
    <text evidence="1">The sequence shown here is derived from an EMBL/GenBank/DDBJ whole genome shotgun (WGS) entry which is preliminary data.</text>
</comment>
<dbReference type="Proteomes" id="UP001500121">
    <property type="component" value="Unassembled WGS sequence"/>
</dbReference>
<organism evidence="1 2">
    <name type="scientific">Amnibacterium soli</name>
    <dbReference type="NCBI Taxonomy" id="1282736"/>
    <lineage>
        <taxon>Bacteria</taxon>
        <taxon>Bacillati</taxon>
        <taxon>Actinomycetota</taxon>
        <taxon>Actinomycetes</taxon>
        <taxon>Micrococcales</taxon>
        <taxon>Microbacteriaceae</taxon>
        <taxon>Amnibacterium</taxon>
    </lineage>
</organism>
<name>A0ABP8ZA17_9MICO</name>
<evidence type="ECO:0000313" key="1">
    <source>
        <dbReference type="EMBL" id="GAA4750699.1"/>
    </source>
</evidence>
<reference evidence="2" key="1">
    <citation type="journal article" date="2019" name="Int. J. Syst. Evol. Microbiol.">
        <title>The Global Catalogue of Microorganisms (GCM) 10K type strain sequencing project: providing services to taxonomists for standard genome sequencing and annotation.</title>
        <authorList>
            <consortium name="The Broad Institute Genomics Platform"/>
            <consortium name="The Broad Institute Genome Sequencing Center for Infectious Disease"/>
            <person name="Wu L."/>
            <person name="Ma J."/>
        </authorList>
    </citation>
    <scope>NUCLEOTIDE SEQUENCE [LARGE SCALE GENOMIC DNA]</scope>
    <source>
        <strain evidence="2">JCM 19015</strain>
    </source>
</reference>
<proteinExistence type="predicted"/>
<accession>A0ABP8ZA17</accession>
<protein>
    <recommendedName>
        <fullName evidence="3">Phosphodiesterase</fullName>
    </recommendedName>
</protein>
<evidence type="ECO:0008006" key="3">
    <source>
        <dbReference type="Google" id="ProtNLM"/>
    </source>
</evidence>
<gene>
    <name evidence="1" type="ORF">GCM10025783_24020</name>
</gene>